<dbReference type="InterPro" id="IPR020094">
    <property type="entry name" value="TruA/RsuA/RluB/E/F_N"/>
</dbReference>
<dbReference type="GO" id="GO:0031119">
    <property type="term" value="P:tRNA pseudouridine synthesis"/>
    <property type="evidence" value="ECO:0007669"/>
    <property type="project" value="UniProtKB-UniRule"/>
</dbReference>
<evidence type="ECO:0000256" key="2">
    <source>
        <dbReference type="ARBA" id="ARBA00022694"/>
    </source>
</evidence>
<keyword evidence="2 4" id="KW-0819">tRNA processing</keyword>
<dbReference type="EMBL" id="LDYG01000047">
    <property type="protein sequence ID" value="KUP04820.1"/>
    <property type="molecule type" value="Genomic_DNA"/>
</dbReference>
<dbReference type="OrthoDB" id="9811823at2"/>
<evidence type="ECO:0000256" key="1">
    <source>
        <dbReference type="ARBA" id="ARBA00009375"/>
    </source>
</evidence>
<evidence type="ECO:0000256" key="4">
    <source>
        <dbReference type="HAMAP-Rule" id="MF_00171"/>
    </source>
</evidence>
<comment type="function">
    <text evidence="4">Formation of pseudouridine at positions 38, 39 and 40 in the anticodon stem and loop of transfer RNAs.</text>
</comment>
<evidence type="ECO:0000256" key="6">
    <source>
        <dbReference type="PIRSR" id="PIRSR001430-2"/>
    </source>
</evidence>
<dbReference type="STRING" id="1150625.Q75_14115"/>
<dbReference type="PANTHER" id="PTHR11142:SF0">
    <property type="entry name" value="TRNA PSEUDOURIDINE SYNTHASE-LIKE 1"/>
    <property type="match status" value="1"/>
</dbReference>
<dbReference type="GO" id="GO:0003723">
    <property type="term" value="F:RNA binding"/>
    <property type="evidence" value="ECO:0007669"/>
    <property type="project" value="InterPro"/>
</dbReference>
<keyword evidence="10" id="KW-1185">Reference proteome</keyword>
<dbReference type="InterPro" id="IPR020097">
    <property type="entry name" value="PsdUridine_synth_TruA_a/b_dom"/>
</dbReference>
<protein>
    <recommendedName>
        <fullName evidence="4">tRNA pseudouridine synthase A</fullName>
        <ecNumber evidence="4">5.4.99.12</ecNumber>
    </recommendedName>
    <alternativeName>
        <fullName evidence="4">tRNA pseudouridine(38-40) synthase</fullName>
    </alternativeName>
    <alternativeName>
        <fullName evidence="4">tRNA pseudouridylate synthase I</fullName>
    </alternativeName>
    <alternativeName>
        <fullName evidence="4">tRNA-uridine isomerase I</fullName>
    </alternativeName>
</protein>
<dbReference type="SUPFAM" id="SSF55120">
    <property type="entry name" value="Pseudouridine synthase"/>
    <property type="match status" value="1"/>
</dbReference>
<proteinExistence type="inferred from homology"/>
<feature type="active site" description="Nucleophile" evidence="4 5">
    <location>
        <position position="52"/>
    </location>
</feature>
<dbReference type="CDD" id="cd02570">
    <property type="entry name" value="PseudoU_synth_EcTruA"/>
    <property type="match status" value="1"/>
</dbReference>
<evidence type="ECO:0000313" key="10">
    <source>
        <dbReference type="Proteomes" id="UP000074108"/>
    </source>
</evidence>
<gene>
    <name evidence="4" type="primary">truA</name>
    <name evidence="9" type="ORF">Q75_14115</name>
</gene>
<evidence type="ECO:0000256" key="7">
    <source>
        <dbReference type="RuleBase" id="RU003792"/>
    </source>
</evidence>
<dbReference type="FunFam" id="3.30.70.580:FF:000001">
    <property type="entry name" value="tRNA pseudouridine synthase A"/>
    <property type="match status" value="1"/>
</dbReference>
<evidence type="ECO:0000256" key="3">
    <source>
        <dbReference type="ARBA" id="ARBA00023235"/>
    </source>
</evidence>
<dbReference type="InterPro" id="IPR001406">
    <property type="entry name" value="PsdUridine_synth_TruA"/>
</dbReference>
<feature type="binding site" evidence="4 6">
    <location>
        <position position="110"/>
    </location>
    <ligand>
        <name>substrate</name>
    </ligand>
</feature>
<dbReference type="PIRSF" id="PIRSF001430">
    <property type="entry name" value="tRNA_psdUrid_synth"/>
    <property type="match status" value="1"/>
</dbReference>
<dbReference type="InterPro" id="IPR020095">
    <property type="entry name" value="PsdUridine_synth_TruA_C"/>
</dbReference>
<comment type="caution">
    <text evidence="4">Lacks conserved residue(s) required for the propagation of feature annotation.</text>
</comment>
<evidence type="ECO:0000256" key="5">
    <source>
        <dbReference type="PIRSR" id="PIRSR001430-1"/>
    </source>
</evidence>
<comment type="similarity">
    <text evidence="1 4 7">Belongs to the tRNA pseudouridine synthase TruA family.</text>
</comment>
<dbReference type="PATRIC" id="fig|1150625.3.peg.2955"/>
<dbReference type="Proteomes" id="UP000074108">
    <property type="component" value="Unassembled WGS sequence"/>
</dbReference>
<dbReference type="AlphaFoldDB" id="A0A147K5G2"/>
<name>A0A147K5G2_9BACI</name>
<dbReference type="PANTHER" id="PTHR11142">
    <property type="entry name" value="PSEUDOURIDYLATE SYNTHASE"/>
    <property type="match status" value="1"/>
</dbReference>
<evidence type="ECO:0000259" key="8">
    <source>
        <dbReference type="Pfam" id="PF01416"/>
    </source>
</evidence>
<accession>A0A147K5G2</accession>
<evidence type="ECO:0000313" key="9">
    <source>
        <dbReference type="EMBL" id="KUP04820.1"/>
    </source>
</evidence>
<dbReference type="EC" id="5.4.99.12" evidence="4"/>
<dbReference type="HAMAP" id="MF_00171">
    <property type="entry name" value="TruA"/>
    <property type="match status" value="1"/>
</dbReference>
<dbReference type="Gene3D" id="3.30.70.660">
    <property type="entry name" value="Pseudouridine synthase I, catalytic domain, C-terminal subdomain"/>
    <property type="match status" value="1"/>
</dbReference>
<sequence>MRRIKCTVQYDGTWYAGYQVQPNSKTIQGEIEKVLEKIHGKPIRISASGRTDAGVHAIGQVFHFDTDTKFPVEKWLPIFNSQLPNDIVVNHVEEVAGSFHSRFGSIEKEYQYKVYRGPHKSPFLIHHAYHVPHSLSVQKMEEASRYLLGTHDFTSFCSAKTEVEDKVRTIFTISMEEEENMLTFSLVGNGFLYNMVRIIIGVLIEVGQGKRAPIEVKEILEAKDRRAGGKTAPAQGLYLYRVKYSNDN</sequence>
<feature type="domain" description="Pseudouridine synthase I TruA alpha/beta" evidence="8">
    <location>
        <begin position="143"/>
        <end position="245"/>
    </location>
</feature>
<comment type="subunit">
    <text evidence="4">Homodimer.</text>
</comment>
<comment type="catalytic activity">
    <reaction evidence="4 7">
        <text>uridine(38/39/40) in tRNA = pseudouridine(38/39/40) in tRNA</text>
        <dbReference type="Rhea" id="RHEA:22376"/>
        <dbReference type="Rhea" id="RHEA-COMP:10085"/>
        <dbReference type="Rhea" id="RHEA-COMP:10087"/>
        <dbReference type="ChEBI" id="CHEBI:65314"/>
        <dbReference type="ChEBI" id="CHEBI:65315"/>
        <dbReference type="EC" id="5.4.99.12"/>
    </reaction>
</comment>
<dbReference type="InterPro" id="IPR020103">
    <property type="entry name" value="PsdUridine_synth_cat_dom_sf"/>
</dbReference>
<dbReference type="GO" id="GO:0160147">
    <property type="term" value="F:tRNA pseudouridine(38-40) synthase activity"/>
    <property type="evidence" value="ECO:0007669"/>
    <property type="project" value="UniProtKB-EC"/>
</dbReference>
<dbReference type="Pfam" id="PF01416">
    <property type="entry name" value="PseudoU_synth_1"/>
    <property type="match status" value="2"/>
</dbReference>
<comment type="caution">
    <text evidence="9">The sequence shown here is derived from an EMBL/GenBank/DDBJ whole genome shotgun (WGS) entry which is preliminary data.</text>
</comment>
<dbReference type="Gene3D" id="3.30.70.580">
    <property type="entry name" value="Pseudouridine synthase I, catalytic domain, N-terminal subdomain"/>
    <property type="match status" value="1"/>
</dbReference>
<organism evidence="9 10">
    <name type="scientific">Bacillus coahuilensis p1.1.43</name>
    <dbReference type="NCBI Taxonomy" id="1150625"/>
    <lineage>
        <taxon>Bacteria</taxon>
        <taxon>Bacillati</taxon>
        <taxon>Bacillota</taxon>
        <taxon>Bacilli</taxon>
        <taxon>Bacillales</taxon>
        <taxon>Bacillaceae</taxon>
        <taxon>Bacillus</taxon>
    </lineage>
</organism>
<keyword evidence="3 4" id="KW-0413">Isomerase</keyword>
<dbReference type="NCBIfam" id="TIGR00071">
    <property type="entry name" value="hisT_truA"/>
    <property type="match status" value="1"/>
</dbReference>
<dbReference type="RefSeq" id="WP_059351749.1">
    <property type="nucleotide sequence ID" value="NZ_LDYG01000047.1"/>
</dbReference>
<reference evidence="9 10" key="1">
    <citation type="journal article" date="2016" name="Front. Microbiol.">
        <title>Microevolution Analysis of Bacillus coahuilensis Unveils Differences in Phosphorus Acquisition Strategies and Their Regulation.</title>
        <authorList>
            <person name="Gomez-Lunar Z."/>
            <person name="Hernandez-Gonzalez I."/>
            <person name="Rodriguez-Torres M.D."/>
            <person name="Souza V."/>
            <person name="Olmedo-Alvarez G."/>
        </authorList>
    </citation>
    <scope>NUCLEOTIDE SEQUENCE [LARGE SCALE GENOMIC DNA]</scope>
    <source>
        <strain evidence="10">p1.1.43</strain>
    </source>
</reference>
<feature type="domain" description="Pseudouridine synthase I TruA alpha/beta" evidence="8">
    <location>
        <begin position="8"/>
        <end position="103"/>
    </location>
</feature>